<dbReference type="Proteomes" id="UP001205357">
    <property type="component" value="Unassembled WGS sequence"/>
</dbReference>
<dbReference type="CDD" id="cd04301">
    <property type="entry name" value="NAT_SF"/>
    <property type="match status" value="1"/>
</dbReference>
<keyword evidence="2 4" id="KW-0012">Acyltransferase</keyword>
<dbReference type="PANTHER" id="PTHR43800:SF1">
    <property type="entry name" value="PEPTIDYL-LYSINE N-ACETYLTRANSFERASE YJAB"/>
    <property type="match status" value="1"/>
</dbReference>
<proteinExistence type="predicted"/>
<sequence length="229" mass="25667">MSADRSQQTFKPLYKSGLYQKLAWQASCYDSCSEKSSLLFPAHKELKTLKIMTVFMENQVMDFTISPTHHEHFDKLRAIELAAFETLRNAGAVTGEAGASSLEELSNFSRNGLLLTAYTSDSVPVGFVAGKVEDTWLHIAEIDVHPEWQRHGIGRRLMQRILHTGQQRGLAGATLTTDKLVAFNARFYGTLGFNIVEGHERPPHLVSLIAEEIAKGFIPARRVAMWMTF</sequence>
<reference evidence="4 5" key="1">
    <citation type="submission" date="2022-04" db="EMBL/GenBank/DDBJ databases">
        <title>Proposal of a three novel species of Scandinavium, Scandinavium hiltneri, Scandinavium manionii, Scandinavium tedordense.</title>
        <authorList>
            <person name="Maddock D.W."/>
            <person name="Brady C.L."/>
            <person name="Denman S."/>
            <person name="Arnold D."/>
        </authorList>
    </citation>
    <scope>NUCLEOTIDE SEQUENCE [LARGE SCALE GENOMIC DNA]</scope>
    <source>
        <strain evidence="4 5">H11S7</strain>
    </source>
</reference>
<keyword evidence="5" id="KW-1185">Reference proteome</keyword>
<dbReference type="InterPro" id="IPR016181">
    <property type="entry name" value="Acyl_CoA_acyltransferase"/>
</dbReference>
<dbReference type="PANTHER" id="PTHR43800">
    <property type="entry name" value="PEPTIDYL-LYSINE N-ACETYLTRANSFERASE YJAB"/>
    <property type="match status" value="1"/>
</dbReference>
<dbReference type="RefSeq" id="WP_258987653.1">
    <property type="nucleotide sequence ID" value="NZ_JALIGE010000071.1"/>
</dbReference>
<organism evidence="4 5">
    <name type="scientific">Scandinavium hiltneri</name>
    <dbReference type="NCBI Taxonomy" id="2926519"/>
    <lineage>
        <taxon>Bacteria</taxon>
        <taxon>Pseudomonadati</taxon>
        <taxon>Pseudomonadota</taxon>
        <taxon>Gammaproteobacteria</taxon>
        <taxon>Enterobacterales</taxon>
        <taxon>Enterobacteriaceae</taxon>
        <taxon>Scandinavium</taxon>
    </lineage>
</organism>
<evidence type="ECO:0000313" key="4">
    <source>
        <dbReference type="EMBL" id="MCS2161060.1"/>
    </source>
</evidence>
<dbReference type="EC" id="2.3.1.-" evidence="4"/>
<comment type="caution">
    <text evidence="4">The sequence shown here is derived from an EMBL/GenBank/DDBJ whole genome shotgun (WGS) entry which is preliminary data.</text>
</comment>
<evidence type="ECO:0000313" key="5">
    <source>
        <dbReference type="Proteomes" id="UP001205357"/>
    </source>
</evidence>
<dbReference type="InterPro" id="IPR000182">
    <property type="entry name" value="GNAT_dom"/>
</dbReference>
<evidence type="ECO:0000259" key="3">
    <source>
        <dbReference type="PROSITE" id="PS51186"/>
    </source>
</evidence>
<feature type="domain" description="N-acetyltransferase" evidence="3">
    <location>
        <begin position="63"/>
        <end position="229"/>
    </location>
</feature>
<dbReference type="PROSITE" id="PS51186">
    <property type="entry name" value="GNAT"/>
    <property type="match status" value="1"/>
</dbReference>
<gene>
    <name evidence="4" type="ORF">MUU47_07960</name>
</gene>
<dbReference type="EMBL" id="JALIGE010000071">
    <property type="protein sequence ID" value="MCS2161060.1"/>
    <property type="molecule type" value="Genomic_DNA"/>
</dbReference>
<dbReference type="Pfam" id="PF00583">
    <property type="entry name" value="Acetyltransf_1"/>
    <property type="match status" value="1"/>
</dbReference>
<protein>
    <submittedName>
        <fullName evidence="4">GNAT family N-acetyltransferase</fullName>
        <ecNumber evidence="4">2.3.1.-</ecNumber>
    </submittedName>
</protein>
<name>A0ABT2DZS6_9ENTR</name>
<accession>A0ABT2DZS6</accession>
<evidence type="ECO:0000256" key="2">
    <source>
        <dbReference type="ARBA" id="ARBA00023315"/>
    </source>
</evidence>
<evidence type="ECO:0000256" key="1">
    <source>
        <dbReference type="ARBA" id="ARBA00022679"/>
    </source>
</evidence>
<dbReference type="GO" id="GO:0016746">
    <property type="term" value="F:acyltransferase activity"/>
    <property type="evidence" value="ECO:0007669"/>
    <property type="project" value="UniProtKB-KW"/>
</dbReference>
<dbReference type="Gene3D" id="3.40.630.30">
    <property type="match status" value="1"/>
</dbReference>
<dbReference type="SUPFAM" id="SSF55729">
    <property type="entry name" value="Acyl-CoA N-acyltransferases (Nat)"/>
    <property type="match status" value="1"/>
</dbReference>
<keyword evidence="1 4" id="KW-0808">Transferase</keyword>